<dbReference type="Proteomes" id="UP001597045">
    <property type="component" value="Unassembled WGS sequence"/>
</dbReference>
<sequence>MNGTIVAAMIGLVGTVTAAVIAVLFAHPSPSLSPTPTESGTSANARSTKPDGTRSSLASPVFWNGSITITADGVDFDTNPPSAAQGKGVHFRRPQQPIGDFGPFVEGSDGTLFALKSGYQEPTKESCLEDIRGNGRPYVDGSYRGLQLRFCLLTAGGRVGVIQFPMNYGSPNPPNASVVIWN</sequence>
<feature type="region of interest" description="Disordered" evidence="1">
    <location>
        <begin position="31"/>
        <end position="58"/>
    </location>
</feature>
<keyword evidence="4" id="KW-1185">Reference proteome</keyword>
<evidence type="ECO:0000256" key="1">
    <source>
        <dbReference type="SAM" id="MobiDB-lite"/>
    </source>
</evidence>
<feature type="transmembrane region" description="Helical" evidence="2">
    <location>
        <begin position="6"/>
        <end position="26"/>
    </location>
</feature>
<keyword evidence="2" id="KW-0812">Transmembrane</keyword>
<keyword evidence="2" id="KW-0472">Membrane</keyword>
<gene>
    <name evidence="3" type="ORF">ACFQ1S_04625</name>
</gene>
<name>A0ABW3M5Q0_9PSEU</name>
<accession>A0ABW3M5Q0</accession>
<evidence type="ECO:0000313" key="4">
    <source>
        <dbReference type="Proteomes" id="UP001597045"/>
    </source>
</evidence>
<reference evidence="4" key="1">
    <citation type="journal article" date="2019" name="Int. J. Syst. Evol. Microbiol.">
        <title>The Global Catalogue of Microorganisms (GCM) 10K type strain sequencing project: providing services to taxonomists for standard genome sequencing and annotation.</title>
        <authorList>
            <consortium name="The Broad Institute Genomics Platform"/>
            <consortium name="The Broad Institute Genome Sequencing Center for Infectious Disease"/>
            <person name="Wu L."/>
            <person name="Ma J."/>
        </authorList>
    </citation>
    <scope>NUCLEOTIDE SEQUENCE [LARGE SCALE GENOMIC DNA]</scope>
    <source>
        <strain evidence="4">JCM 31486</strain>
    </source>
</reference>
<organism evidence="3 4">
    <name type="scientific">Kibdelosporangium lantanae</name>
    <dbReference type="NCBI Taxonomy" id="1497396"/>
    <lineage>
        <taxon>Bacteria</taxon>
        <taxon>Bacillati</taxon>
        <taxon>Actinomycetota</taxon>
        <taxon>Actinomycetes</taxon>
        <taxon>Pseudonocardiales</taxon>
        <taxon>Pseudonocardiaceae</taxon>
        <taxon>Kibdelosporangium</taxon>
    </lineage>
</organism>
<feature type="compositionally biased region" description="Low complexity" evidence="1">
    <location>
        <begin position="31"/>
        <end position="42"/>
    </location>
</feature>
<evidence type="ECO:0000313" key="3">
    <source>
        <dbReference type="EMBL" id="MFD1044929.1"/>
    </source>
</evidence>
<keyword evidence="2" id="KW-1133">Transmembrane helix</keyword>
<protein>
    <submittedName>
        <fullName evidence="3">Uncharacterized protein</fullName>
    </submittedName>
</protein>
<comment type="caution">
    <text evidence="3">The sequence shown here is derived from an EMBL/GenBank/DDBJ whole genome shotgun (WGS) entry which is preliminary data.</text>
</comment>
<evidence type="ECO:0000256" key="2">
    <source>
        <dbReference type="SAM" id="Phobius"/>
    </source>
</evidence>
<proteinExistence type="predicted"/>
<dbReference type="EMBL" id="JBHTIS010000163">
    <property type="protein sequence ID" value="MFD1044929.1"/>
    <property type="molecule type" value="Genomic_DNA"/>
</dbReference>